<dbReference type="EMBL" id="FOTW01000008">
    <property type="protein sequence ID" value="SFL84362.1"/>
    <property type="molecule type" value="Genomic_DNA"/>
</dbReference>
<dbReference type="Pfam" id="PF13439">
    <property type="entry name" value="Glyco_transf_4"/>
    <property type="match status" value="1"/>
</dbReference>
<protein>
    <submittedName>
        <fullName evidence="2">Glycosyltransferase involved in cell wall bisynthesis</fullName>
    </submittedName>
</protein>
<dbReference type="STRING" id="758825.SAMN02982985_01748"/>
<keyword evidence="3" id="KW-1185">Reference proteome</keyword>
<evidence type="ECO:0000313" key="3">
    <source>
        <dbReference type="Proteomes" id="UP000199470"/>
    </source>
</evidence>
<dbReference type="SUPFAM" id="SSF53756">
    <property type="entry name" value="UDP-Glycosyltransferase/glycogen phosphorylase"/>
    <property type="match status" value="1"/>
</dbReference>
<dbReference type="AlphaFoldDB" id="A0A1I4KZX7"/>
<keyword evidence="2" id="KW-0808">Transferase</keyword>
<dbReference type="PANTHER" id="PTHR45947">
    <property type="entry name" value="SULFOQUINOVOSYL TRANSFERASE SQD2"/>
    <property type="match status" value="1"/>
</dbReference>
<organism evidence="2 3">
    <name type="scientific">Rugamonas rubra</name>
    <dbReference type="NCBI Taxonomy" id="758825"/>
    <lineage>
        <taxon>Bacteria</taxon>
        <taxon>Pseudomonadati</taxon>
        <taxon>Pseudomonadota</taxon>
        <taxon>Betaproteobacteria</taxon>
        <taxon>Burkholderiales</taxon>
        <taxon>Oxalobacteraceae</taxon>
        <taxon>Telluria group</taxon>
        <taxon>Rugamonas</taxon>
    </lineage>
</organism>
<dbReference type="Proteomes" id="UP000199470">
    <property type="component" value="Unassembled WGS sequence"/>
</dbReference>
<dbReference type="RefSeq" id="WP_093386397.1">
    <property type="nucleotide sequence ID" value="NZ_FOTW01000008.1"/>
</dbReference>
<dbReference type="InterPro" id="IPR050194">
    <property type="entry name" value="Glycosyltransferase_grp1"/>
</dbReference>
<dbReference type="GO" id="GO:0016757">
    <property type="term" value="F:glycosyltransferase activity"/>
    <property type="evidence" value="ECO:0007669"/>
    <property type="project" value="TreeGrafter"/>
</dbReference>
<dbReference type="Gene3D" id="3.40.50.2000">
    <property type="entry name" value="Glycogen Phosphorylase B"/>
    <property type="match status" value="2"/>
</dbReference>
<reference evidence="2 3" key="1">
    <citation type="submission" date="2016-10" db="EMBL/GenBank/DDBJ databases">
        <authorList>
            <person name="de Groot N.N."/>
        </authorList>
    </citation>
    <scope>NUCLEOTIDE SEQUENCE [LARGE SCALE GENOMIC DNA]</scope>
    <source>
        <strain evidence="2 3">ATCC 43154</strain>
    </source>
</reference>
<feature type="domain" description="Glycosyltransferase subfamily 4-like N-terminal" evidence="1">
    <location>
        <begin position="27"/>
        <end position="200"/>
    </location>
</feature>
<dbReference type="Pfam" id="PF13692">
    <property type="entry name" value="Glyco_trans_1_4"/>
    <property type="match status" value="1"/>
</dbReference>
<gene>
    <name evidence="2" type="ORF">SAMN02982985_01748</name>
</gene>
<accession>A0A1I4KZX7</accession>
<name>A0A1I4KZX7_9BURK</name>
<sequence>MNFPSRLRLLQFVPEPLPTFRADVAVLFGRYLPRLGVDCHLVGPASAAAPGATDRPGLSCSAYSPNRLRRELAYLALCLRQLWRVDKSNYDVIQVRDMVAIGWLALLFARLKGIPFVYWMSFMMCNGRIDNARAQIAAGGGLRAYAVLVKGLTERWILNRVVLPGAKHVFVQSAAMLDVVAAQGISREKMSAVPMGVDTEVLNPQAVVPERLDGWQGLPVIAYLGTLDRPRCLHVVVEALGHVRRVHPTARLLLIGDASYRPDLDSLLASAAQLGLSEAVHVTGWMASRQAWPLLAGSDLAVSYVPRGALLDTNSPTKILEYLALALPCVGNDNPDQVEVLASSQSGSLTESTAEALADGMLRILADPELARARASSGPGYIEQHRSYRVLAEVVGRRYGALTGKSSEAGAAPGVM</sequence>
<dbReference type="PANTHER" id="PTHR45947:SF3">
    <property type="entry name" value="SULFOQUINOVOSYL TRANSFERASE SQD2"/>
    <property type="match status" value="1"/>
</dbReference>
<dbReference type="InterPro" id="IPR028098">
    <property type="entry name" value="Glyco_trans_4-like_N"/>
</dbReference>
<dbReference type="OrthoDB" id="9815351at2"/>
<evidence type="ECO:0000259" key="1">
    <source>
        <dbReference type="Pfam" id="PF13439"/>
    </source>
</evidence>
<proteinExistence type="predicted"/>
<evidence type="ECO:0000313" key="2">
    <source>
        <dbReference type="EMBL" id="SFL84362.1"/>
    </source>
</evidence>